<sequence>MQSYFCSSEEDKNIELSETSLKLLEERANVLSLVKAVRKQEDENDTMKKAYEEKLKESEYNLKKLQENHANLNIQMNTLKSKWRGEARRIFHESMAYVQKNYKQMLAVEELGFLKPSEDFTPLKISMNPSESVISITTSSSSYEKINDLSESQMHVLENVEKNDGTNK</sequence>
<dbReference type="Proteomes" id="UP000887540">
    <property type="component" value="Unplaced"/>
</dbReference>
<proteinExistence type="predicted"/>
<evidence type="ECO:0000256" key="1">
    <source>
        <dbReference type="SAM" id="Coils"/>
    </source>
</evidence>
<dbReference type="WBParaSite" id="ACRNAN_Path_1339.g5250.t1">
    <property type="protein sequence ID" value="ACRNAN_Path_1339.g5250.t1"/>
    <property type="gene ID" value="ACRNAN_Path_1339.g5250"/>
</dbReference>
<accession>A0A914BZ38</accession>
<keyword evidence="2" id="KW-1185">Reference proteome</keyword>
<keyword evidence="1" id="KW-0175">Coiled coil</keyword>
<reference evidence="3" key="1">
    <citation type="submission" date="2022-11" db="UniProtKB">
        <authorList>
            <consortium name="WormBaseParasite"/>
        </authorList>
    </citation>
    <scope>IDENTIFICATION</scope>
</reference>
<evidence type="ECO:0000313" key="3">
    <source>
        <dbReference type="WBParaSite" id="ACRNAN_Path_1339.g5250.t1"/>
    </source>
</evidence>
<feature type="coiled-coil region" evidence="1">
    <location>
        <begin position="37"/>
        <end position="82"/>
    </location>
</feature>
<name>A0A914BZ38_9BILA</name>
<evidence type="ECO:0000313" key="2">
    <source>
        <dbReference type="Proteomes" id="UP000887540"/>
    </source>
</evidence>
<organism evidence="2 3">
    <name type="scientific">Acrobeloides nanus</name>
    <dbReference type="NCBI Taxonomy" id="290746"/>
    <lineage>
        <taxon>Eukaryota</taxon>
        <taxon>Metazoa</taxon>
        <taxon>Ecdysozoa</taxon>
        <taxon>Nematoda</taxon>
        <taxon>Chromadorea</taxon>
        <taxon>Rhabditida</taxon>
        <taxon>Tylenchina</taxon>
        <taxon>Cephalobomorpha</taxon>
        <taxon>Cephaloboidea</taxon>
        <taxon>Cephalobidae</taxon>
        <taxon>Acrobeloides</taxon>
    </lineage>
</organism>
<protein>
    <submittedName>
        <fullName evidence="3">Uncharacterized protein</fullName>
    </submittedName>
</protein>
<dbReference type="AlphaFoldDB" id="A0A914BZ38"/>